<dbReference type="InterPro" id="IPR010982">
    <property type="entry name" value="Lambda_DNA-bd_dom_sf"/>
</dbReference>
<dbReference type="Gene3D" id="3.30.450.180">
    <property type="match status" value="1"/>
</dbReference>
<gene>
    <name evidence="2" type="ORF">SAMN06272739_2327</name>
</gene>
<dbReference type="Pfam" id="PF17765">
    <property type="entry name" value="MLTR_LBD"/>
    <property type="match status" value="1"/>
</dbReference>
<dbReference type="InterPro" id="IPR041413">
    <property type="entry name" value="MLTR_LBD"/>
</dbReference>
<accession>A0A286GVF3</accession>
<dbReference type="InterPro" id="IPR001387">
    <property type="entry name" value="Cro/C1-type_HTH"/>
</dbReference>
<dbReference type="Pfam" id="PF13560">
    <property type="entry name" value="HTH_31"/>
    <property type="match status" value="1"/>
</dbReference>
<dbReference type="SUPFAM" id="SSF47413">
    <property type="entry name" value="lambda repressor-like DNA-binding domains"/>
    <property type="match status" value="1"/>
</dbReference>
<keyword evidence="3" id="KW-1185">Reference proteome</keyword>
<reference evidence="3" key="1">
    <citation type="submission" date="2017-09" db="EMBL/GenBank/DDBJ databases">
        <authorList>
            <person name="Varghese N."/>
            <person name="Submissions S."/>
        </authorList>
    </citation>
    <scope>NUCLEOTIDE SEQUENCE [LARGE SCALE GENOMIC DNA]</scope>
    <source>
        <strain evidence="3">DSM 44270</strain>
    </source>
</reference>
<evidence type="ECO:0000313" key="2">
    <source>
        <dbReference type="EMBL" id="SOD99452.1"/>
    </source>
</evidence>
<dbReference type="PANTHER" id="PTHR35010">
    <property type="entry name" value="BLL4672 PROTEIN-RELATED"/>
    <property type="match status" value="1"/>
</dbReference>
<dbReference type="OrthoDB" id="3608749at2"/>
<sequence>MDRAQLADFLRRRRETLQPGDVGLPAGPRRRAPGLRREEVAALTGMSTDYYARLEQQRGPQPSEQMVAALARGLRLTLDERDHLFRLTGHHAPVRVRRSEHVSPALLRVFDRLQDTPALILSDLADTLVQNRLARALLGDETAHTGLARSAIFRWFTDPEARRHYPERDHAHQSRLQVAGLRAAVTAGGPDPRAQEIVRRLQAESAEFREVWAQHEVGKRFDDSKTLVHPELGEIAVDCQALFTENQAQVLLVLTAVPGSEDAQKLQLLSVIGEQEFSSAR</sequence>
<dbReference type="AlphaFoldDB" id="A0A286GVF3"/>
<dbReference type="Proteomes" id="UP000219482">
    <property type="component" value="Unassembled WGS sequence"/>
</dbReference>
<feature type="domain" description="HTH cro/C1-type" evidence="1">
    <location>
        <begin position="30"/>
        <end position="81"/>
    </location>
</feature>
<dbReference type="Gene3D" id="1.10.260.40">
    <property type="entry name" value="lambda repressor-like DNA-binding domains"/>
    <property type="match status" value="1"/>
</dbReference>
<dbReference type="RefSeq" id="WP_097183993.1">
    <property type="nucleotide sequence ID" value="NZ_OCNK01000002.1"/>
</dbReference>
<dbReference type="PROSITE" id="PS50943">
    <property type="entry name" value="HTH_CROC1"/>
    <property type="match status" value="1"/>
</dbReference>
<dbReference type="GO" id="GO:0003677">
    <property type="term" value="F:DNA binding"/>
    <property type="evidence" value="ECO:0007669"/>
    <property type="project" value="InterPro"/>
</dbReference>
<dbReference type="EMBL" id="OCNK01000002">
    <property type="protein sequence ID" value="SOD99452.1"/>
    <property type="molecule type" value="Genomic_DNA"/>
</dbReference>
<dbReference type="CDD" id="cd00093">
    <property type="entry name" value="HTH_XRE"/>
    <property type="match status" value="1"/>
</dbReference>
<name>A0A286GVF3_9ACTN</name>
<organism evidence="2 3">
    <name type="scientific">Blastococcus haudaquaticus</name>
    <dbReference type="NCBI Taxonomy" id="1938745"/>
    <lineage>
        <taxon>Bacteria</taxon>
        <taxon>Bacillati</taxon>
        <taxon>Actinomycetota</taxon>
        <taxon>Actinomycetes</taxon>
        <taxon>Geodermatophilales</taxon>
        <taxon>Geodermatophilaceae</taxon>
        <taxon>Blastococcus</taxon>
    </lineage>
</organism>
<dbReference type="PANTHER" id="PTHR35010:SF2">
    <property type="entry name" value="BLL4672 PROTEIN"/>
    <property type="match status" value="1"/>
</dbReference>
<proteinExistence type="predicted"/>
<protein>
    <submittedName>
        <fullName evidence="2">Helix-turn-helix domain-containing protein</fullName>
    </submittedName>
</protein>
<evidence type="ECO:0000313" key="3">
    <source>
        <dbReference type="Proteomes" id="UP000219482"/>
    </source>
</evidence>
<dbReference type="SMART" id="SM00530">
    <property type="entry name" value="HTH_XRE"/>
    <property type="match status" value="1"/>
</dbReference>
<evidence type="ECO:0000259" key="1">
    <source>
        <dbReference type="PROSITE" id="PS50943"/>
    </source>
</evidence>